<evidence type="ECO:0000313" key="3">
    <source>
        <dbReference type="Proteomes" id="UP000603227"/>
    </source>
</evidence>
<comment type="caution">
    <text evidence="2">The sequence shown here is derived from an EMBL/GenBank/DDBJ whole genome shotgun (WGS) entry which is preliminary data.</text>
</comment>
<keyword evidence="1" id="KW-0175">Coiled coil</keyword>
<accession>A0A919DJ02</accession>
<reference evidence="2" key="2">
    <citation type="submission" date="2020-09" db="EMBL/GenBank/DDBJ databases">
        <authorList>
            <person name="Sun Q."/>
            <person name="Zhou Y."/>
        </authorList>
    </citation>
    <scope>NUCLEOTIDE SEQUENCE</scope>
    <source>
        <strain evidence="2">CGMCC 4.7403</strain>
    </source>
</reference>
<proteinExistence type="predicted"/>
<name>A0A919DJ02_9ACTN</name>
<organism evidence="2 3">
    <name type="scientific">Streptomyces capitiformicae</name>
    <dbReference type="NCBI Taxonomy" id="2014920"/>
    <lineage>
        <taxon>Bacteria</taxon>
        <taxon>Bacillati</taxon>
        <taxon>Actinomycetota</taxon>
        <taxon>Actinomycetes</taxon>
        <taxon>Kitasatosporales</taxon>
        <taxon>Streptomycetaceae</taxon>
        <taxon>Streptomyces</taxon>
    </lineage>
</organism>
<evidence type="ECO:0000256" key="1">
    <source>
        <dbReference type="SAM" id="Coils"/>
    </source>
</evidence>
<feature type="coiled-coil region" evidence="1">
    <location>
        <begin position="143"/>
        <end position="174"/>
    </location>
</feature>
<dbReference type="AlphaFoldDB" id="A0A919DJ02"/>
<protein>
    <recommendedName>
        <fullName evidence="4">DUF892 family protein</fullName>
    </recommendedName>
</protein>
<gene>
    <name evidence="2" type="ORF">GCM10017771_68160</name>
</gene>
<dbReference type="RefSeq" id="WP_189786299.1">
    <property type="nucleotide sequence ID" value="NZ_BNAT01000031.1"/>
</dbReference>
<reference evidence="2" key="1">
    <citation type="journal article" date="2014" name="Int. J. Syst. Evol. Microbiol.">
        <title>Complete genome sequence of Corynebacterium casei LMG S-19264T (=DSM 44701T), isolated from a smear-ripened cheese.</title>
        <authorList>
            <consortium name="US DOE Joint Genome Institute (JGI-PGF)"/>
            <person name="Walter F."/>
            <person name="Albersmeier A."/>
            <person name="Kalinowski J."/>
            <person name="Ruckert C."/>
        </authorList>
    </citation>
    <scope>NUCLEOTIDE SEQUENCE</scope>
    <source>
        <strain evidence="2">CGMCC 4.7403</strain>
    </source>
</reference>
<evidence type="ECO:0008006" key="4">
    <source>
        <dbReference type="Google" id="ProtNLM"/>
    </source>
</evidence>
<dbReference type="Proteomes" id="UP000603227">
    <property type="component" value="Unassembled WGS sequence"/>
</dbReference>
<keyword evidence="3" id="KW-1185">Reference proteome</keyword>
<sequence length="352" mass="38583">MTVMTDALIPALEDVRDAHAAVIDRFRADMALTPVGPHRQTLQRHVHDTEDHMDRIGDHLREIRPRTLLRNTSELVRSVSDGAVRTARVPLEIGAVIAGRLLWAGRQTTERELLKTAEGEYAAAARALMACRAGESIAVVADDEEAVDLLATLRRQNEQLMQRLQDSVEEQARALAANGSRPARGNGGPGAAASQAVRTVIARIREAARTGGQLTRRTAAGTARETTSVTRMAEHVQGAVTREEDLPISGYGRLTTTDITQRLRDLSQSDLTVIEGFERAHANRSPVLDAVEELRGRQPWPDYDAMSVDQIAAHLQSAEPALARQVLDYEQQHRQRDQVVAAARQHPGATTL</sequence>
<dbReference type="EMBL" id="BNAT01000031">
    <property type="protein sequence ID" value="GHE47362.1"/>
    <property type="molecule type" value="Genomic_DNA"/>
</dbReference>
<evidence type="ECO:0000313" key="2">
    <source>
        <dbReference type="EMBL" id="GHE47362.1"/>
    </source>
</evidence>